<evidence type="ECO:0000256" key="6">
    <source>
        <dbReference type="ARBA" id="ARBA00022741"/>
    </source>
</evidence>
<name>A0A8J3I106_9CHLR</name>
<gene>
    <name evidence="17" type="ORF">KSX_28560</name>
</gene>
<evidence type="ECO:0000259" key="16">
    <source>
        <dbReference type="PROSITE" id="PS50011"/>
    </source>
</evidence>
<organism evidence="17 18">
    <name type="scientific">Ktedonospora formicarum</name>
    <dbReference type="NCBI Taxonomy" id="2778364"/>
    <lineage>
        <taxon>Bacteria</taxon>
        <taxon>Bacillati</taxon>
        <taxon>Chloroflexota</taxon>
        <taxon>Ktedonobacteria</taxon>
        <taxon>Ktedonobacterales</taxon>
        <taxon>Ktedonobacteraceae</taxon>
        <taxon>Ktedonospora</taxon>
    </lineage>
</organism>
<evidence type="ECO:0000256" key="3">
    <source>
        <dbReference type="ARBA" id="ARBA00022527"/>
    </source>
</evidence>
<dbReference type="Pfam" id="PF00069">
    <property type="entry name" value="Pkinase"/>
    <property type="match status" value="1"/>
</dbReference>
<dbReference type="AlphaFoldDB" id="A0A8J3I106"/>
<dbReference type="Gene3D" id="3.40.50.2300">
    <property type="match status" value="2"/>
</dbReference>
<evidence type="ECO:0000256" key="8">
    <source>
        <dbReference type="ARBA" id="ARBA00022840"/>
    </source>
</evidence>
<dbReference type="Pfam" id="PF01094">
    <property type="entry name" value="ANF_receptor"/>
    <property type="match status" value="1"/>
</dbReference>
<evidence type="ECO:0000256" key="9">
    <source>
        <dbReference type="ARBA" id="ARBA00022989"/>
    </source>
</evidence>
<dbReference type="InterPro" id="IPR001828">
    <property type="entry name" value="ANF_lig-bd_rcpt"/>
</dbReference>
<dbReference type="PROSITE" id="PS00107">
    <property type="entry name" value="PROTEIN_KINASE_ATP"/>
    <property type="match status" value="1"/>
</dbReference>
<dbReference type="EC" id="2.7.11.1" evidence="2"/>
<dbReference type="Gene3D" id="3.30.200.20">
    <property type="entry name" value="Phosphorylase Kinase, domain 1"/>
    <property type="match status" value="1"/>
</dbReference>
<evidence type="ECO:0000256" key="7">
    <source>
        <dbReference type="ARBA" id="ARBA00022777"/>
    </source>
</evidence>
<dbReference type="CDD" id="cd14014">
    <property type="entry name" value="STKc_PknB_like"/>
    <property type="match status" value="1"/>
</dbReference>
<comment type="subcellular location">
    <subcellularLocation>
        <location evidence="1">Membrane</location>
    </subcellularLocation>
</comment>
<keyword evidence="8 13" id="KW-0067">ATP-binding</keyword>
<dbReference type="InterPro" id="IPR008271">
    <property type="entry name" value="Ser/Thr_kinase_AS"/>
</dbReference>
<dbReference type="Proteomes" id="UP000612362">
    <property type="component" value="Unassembled WGS sequence"/>
</dbReference>
<evidence type="ECO:0000256" key="4">
    <source>
        <dbReference type="ARBA" id="ARBA00022679"/>
    </source>
</evidence>
<dbReference type="SUPFAM" id="SSF53822">
    <property type="entry name" value="Periplasmic binding protein-like I"/>
    <property type="match status" value="1"/>
</dbReference>
<dbReference type="GO" id="GO:0004674">
    <property type="term" value="F:protein serine/threonine kinase activity"/>
    <property type="evidence" value="ECO:0007669"/>
    <property type="project" value="UniProtKB-KW"/>
</dbReference>
<evidence type="ECO:0000256" key="5">
    <source>
        <dbReference type="ARBA" id="ARBA00022692"/>
    </source>
</evidence>
<evidence type="ECO:0000256" key="11">
    <source>
        <dbReference type="ARBA" id="ARBA00047899"/>
    </source>
</evidence>
<dbReference type="InterPro" id="IPR000719">
    <property type="entry name" value="Prot_kinase_dom"/>
</dbReference>
<comment type="caution">
    <text evidence="17">The sequence shown here is derived from an EMBL/GenBank/DDBJ whole genome shotgun (WGS) entry which is preliminary data.</text>
</comment>
<evidence type="ECO:0000256" key="13">
    <source>
        <dbReference type="PROSITE-ProRule" id="PRU10141"/>
    </source>
</evidence>
<dbReference type="PROSITE" id="PS00108">
    <property type="entry name" value="PROTEIN_KINASE_ST"/>
    <property type="match status" value="1"/>
</dbReference>
<proteinExistence type="predicted"/>
<evidence type="ECO:0000256" key="10">
    <source>
        <dbReference type="ARBA" id="ARBA00023136"/>
    </source>
</evidence>
<dbReference type="PROSITE" id="PS50011">
    <property type="entry name" value="PROTEIN_KINASE_DOM"/>
    <property type="match status" value="1"/>
</dbReference>
<feature type="compositionally biased region" description="Pro residues" evidence="14">
    <location>
        <begin position="315"/>
        <end position="345"/>
    </location>
</feature>
<accession>A0A8J3I106</accession>
<keyword evidence="3" id="KW-0723">Serine/threonine-protein kinase</keyword>
<feature type="region of interest" description="Disordered" evidence="14">
    <location>
        <begin position="313"/>
        <end position="349"/>
    </location>
</feature>
<evidence type="ECO:0000256" key="14">
    <source>
        <dbReference type="SAM" id="MobiDB-lite"/>
    </source>
</evidence>
<dbReference type="PANTHER" id="PTHR24363">
    <property type="entry name" value="SERINE/THREONINE PROTEIN KINASE"/>
    <property type="match status" value="1"/>
</dbReference>
<keyword evidence="9 15" id="KW-1133">Transmembrane helix</keyword>
<protein>
    <recommendedName>
        <fullName evidence="2">non-specific serine/threonine protein kinase</fullName>
        <ecNumber evidence="2">2.7.11.1</ecNumber>
    </recommendedName>
</protein>
<feature type="domain" description="Protein kinase" evidence="16">
    <location>
        <begin position="32"/>
        <end position="290"/>
    </location>
</feature>
<dbReference type="SUPFAM" id="SSF56112">
    <property type="entry name" value="Protein kinase-like (PK-like)"/>
    <property type="match status" value="1"/>
</dbReference>
<dbReference type="SMART" id="SM00220">
    <property type="entry name" value="S_TKc"/>
    <property type="match status" value="1"/>
</dbReference>
<keyword evidence="18" id="KW-1185">Reference proteome</keyword>
<evidence type="ECO:0000256" key="2">
    <source>
        <dbReference type="ARBA" id="ARBA00012513"/>
    </source>
</evidence>
<dbReference type="PANTHER" id="PTHR24363:SF0">
    <property type="entry name" value="SERINE_THREONINE KINASE LIKE DOMAIN CONTAINING 1"/>
    <property type="match status" value="1"/>
</dbReference>
<dbReference type="InterPro" id="IPR011009">
    <property type="entry name" value="Kinase-like_dom_sf"/>
</dbReference>
<feature type="binding site" evidence="13">
    <location>
        <position position="62"/>
    </location>
    <ligand>
        <name>ATP</name>
        <dbReference type="ChEBI" id="CHEBI:30616"/>
    </ligand>
</feature>
<dbReference type="GO" id="GO:0005524">
    <property type="term" value="F:ATP binding"/>
    <property type="evidence" value="ECO:0007669"/>
    <property type="project" value="UniProtKB-UniRule"/>
</dbReference>
<keyword evidence="7" id="KW-0418">Kinase</keyword>
<comment type="catalytic activity">
    <reaction evidence="12">
        <text>L-seryl-[protein] + ATP = O-phospho-L-seryl-[protein] + ADP + H(+)</text>
        <dbReference type="Rhea" id="RHEA:17989"/>
        <dbReference type="Rhea" id="RHEA-COMP:9863"/>
        <dbReference type="Rhea" id="RHEA-COMP:11604"/>
        <dbReference type="ChEBI" id="CHEBI:15378"/>
        <dbReference type="ChEBI" id="CHEBI:29999"/>
        <dbReference type="ChEBI" id="CHEBI:30616"/>
        <dbReference type="ChEBI" id="CHEBI:83421"/>
        <dbReference type="ChEBI" id="CHEBI:456216"/>
        <dbReference type="EC" id="2.7.11.1"/>
    </reaction>
</comment>
<keyword evidence="4" id="KW-0808">Transferase</keyword>
<evidence type="ECO:0000256" key="1">
    <source>
        <dbReference type="ARBA" id="ARBA00004370"/>
    </source>
</evidence>
<feature type="transmembrane region" description="Helical" evidence="15">
    <location>
        <begin position="353"/>
        <end position="377"/>
    </location>
</feature>
<comment type="catalytic activity">
    <reaction evidence="11">
        <text>L-threonyl-[protein] + ATP = O-phospho-L-threonyl-[protein] + ADP + H(+)</text>
        <dbReference type="Rhea" id="RHEA:46608"/>
        <dbReference type="Rhea" id="RHEA-COMP:11060"/>
        <dbReference type="Rhea" id="RHEA-COMP:11605"/>
        <dbReference type="ChEBI" id="CHEBI:15378"/>
        <dbReference type="ChEBI" id="CHEBI:30013"/>
        <dbReference type="ChEBI" id="CHEBI:30616"/>
        <dbReference type="ChEBI" id="CHEBI:61977"/>
        <dbReference type="ChEBI" id="CHEBI:456216"/>
        <dbReference type="EC" id="2.7.11.1"/>
    </reaction>
</comment>
<evidence type="ECO:0000256" key="15">
    <source>
        <dbReference type="SAM" id="Phobius"/>
    </source>
</evidence>
<dbReference type="EMBL" id="BNJF01000001">
    <property type="protein sequence ID" value="GHO44693.1"/>
    <property type="molecule type" value="Genomic_DNA"/>
</dbReference>
<evidence type="ECO:0000313" key="18">
    <source>
        <dbReference type="Proteomes" id="UP000612362"/>
    </source>
</evidence>
<keyword evidence="6 13" id="KW-0547">Nucleotide-binding</keyword>
<evidence type="ECO:0000313" key="17">
    <source>
        <dbReference type="EMBL" id="GHO44693.1"/>
    </source>
</evidence>
<keyword evidence="10 15" id="KW-0472">Membrane</keyword>
<sequence length="883" mass="94483">MPTTGGSNPTTGGGIVGSGSLMPNARLQNGRYIVDKILGSGGMGTAVLAKDTRVSNKIVVIKELVSDSNDKVQFQEDVRNFEREVETLSTLDHPLIPAVTDSFQEGTRYFMVQEYVSGENLETHLDRLGKAMPEREVLTYAAQVLDIMDYLAQQTPPIVHRDIKPANIIIGSKDKRAHLVDFGIARADVAKNTQKKQTSALGTPGYAPPEQYQGNADARSDLYALAATMHHLLTNRDPRDFGPFSYPPARSVNPQISPETEQMLTKALTIDVNKRYRNPAEMRQRVEEILRDRFKVAPDTSMYMFATSGSMTVPAVPPTPPPHQQPQPVRPQPQPQFPPPRPVPPRQNNNNGLLRGLGILAVVVILILAILIVPLLLTNSRSGNSGTTTASTPSPEVNQTAQVESNGIGASLVNGELIGLSDGTLAFDTSRPDGDVKTQAAQKLKDGDNSAASSLFRSALTQESNDAEALIYLENLRVQSSGLPHITLIAGVMLTGSDSAAIQAGRDALQGMYVAQKEFNANNGAKLNGTLVRILIANAGSSSQNAKQAAQQIVKLAQSDKTVIGVSGWPYSSFTQNALDVLSSARIPMLSGTASSDDLTDASPYFFRVAPPNTFQAQVGAQYALNKLQAKEVAVFVDQSDSYSRSLADAFRQQYQKLGGTIQGPYQYTRGDQGSVTSALQSLASQDTTPGVIYFSGYSGDVAGLMNQVAANPKFANTKILGGDALYNLGGYTTGNRAGYDRLHFTAFAYPDEWDVLGFGGQKPGFFADYGNAFDPNKQHKGSPYGFTRPAFNVMLAYDATLALITAGGKITSSGKQSFSGADVRQALLSISGNGAIQGVSGQIAFGSNGDPVDKAVVVIYVDQNGNNHMENQLGSGKFLVNS</sequence>
<dbReference type="InterPro" id="IPR028082">
    <property type="entry name" value="Peripla_BP_I"/>
</dbReference>
<reference evidence="17" key="1">
    <citation type="submission" date="2020-10" db="EMBL/GenBank/DDBJ databases">
        <title>Taxonomic study of unclassified bacteria belonging to the class Ktedonobacteria.</title>
        <authorList>
            <person name="Yabe S."/>
            <person name="Wang C.M."/>
            <person name="Zheng Y."/>
            <person name="Sakai Y."/>
            <person name="Cavaletti L."/>
            <person name="Monciardini P."/>
            <person name="Donadio S."/>
        </authorList>
    </citation>
    <scope>NUCLEOTIDE SEQUENCE</scope>
    <source>
        <strain evidence="17">SOSP1-1</strain>
    </source>
</reference>
<dbReference type="Gene3D" id="1.10.510.10">
    <property type="entry name" value="Transferase(Phosphotransferase) domain 1"/>
    <property type="match status" value="1"/>
</dbReference>
<dbReference type="InterPro" id="IPR017441">
    <property type="entry name" value="Protein_kinase_ATP_BS"/>
</dbReference>
<dbReference type="GO" id="GO:0016020">
    <property type="term" value="C:membrane"/>
    <property type="evidence" value="ECO:0007669"/>
    <property type="project" value="UniProtKB-SubCell"/>
</dbReference>
<evidence type="ECO:0000256" key="12">
    <source>
        <dbReference type="ARBA" id="ARBA00048679"/>
    </source>
</evidence>
<keyword evidence="5 15" id="KW-0812">Transmembrane</keyword>